<dbReference type="PANTHER" id="PTHR36842:SF1">
    <property type="entry name" value="PROTEIN TOLB"/>
    <property type="match status" value="1"/>
</dbReference>
<evidence type="ECO:0000313" key="4">
    <source>
        <dbReference type="Proteomes" id="UP000004001"/>
    </source>
</evidence>
<dbReference type="Gene3D" id="3.40.50.1110">
    <property type="entry name" value="SGNH hydrolase"/>
    <property type="match status" value="1"/>
</dbReference>
<accession>D1W1F3</accession>
<dbReference type="PANTHER" id="PTHR36842">
    <property type="entry name" value="PROTEIN TOLB HOMOLOG"/>
    <property type="match status" value="1"/>
</dbReference>
<dbReference type="Pfam" id="PF07676">
    <property type="entry name" value="PD40"/>
    <property type="match status" value="1"/>
</dbReference>
<dbReference type="eggNOG" id="ENOG5033KQ9">
    <property type="taxonomic scope" value="Bacteria"/>
</dbReference>
<evidence type="ECO:0000256" key="1">
    <source>
        <dbReference type="ARBA" id="ARBA00009820"/>
    </source>
</evidence>
<dbReference type="InterPro" id="IPR011042">
    <property type="entry name" value="6-blade_b-propeller_TolB-like"/>
</dbReference>
<proteinExistence type="inferred from homology"/>
<protein>
    <submittedName>
        <fullName evidence="3">WD40-like protein</fullName>
    </submittedName>
</protein>
<dbReference type="InterPro" id="IPR036514">
    <property type="entry name" value="SGNH_hydro_sf"/>
</dbReference>
<comment type="caution">
    <text evidence="3">The sequence shown here is derived from an EMBL/GenBank/DDBJ whole genome shotgun (WGS) entry which is preliminary data.</text>
</comment>
<name>D1W1F3_9BACT</name>
<comment type="similarity">
    <text evidence="1">Belongs to the TolB family.</text>
</comment>
<keyword evidence="2" id="KW-1133">Transmembrane helix</keyword>
<dbReference type="Gene3D" id="2.120.10.30">
    <property type="entry name" value="TolB, C-terminal domain"/>
    <property type="match status" value="2"/>
</dbReference>
<keyword evidence="4" id="KW-1185">Reference proteome</keyword>
<keyword evidence="2" id="KW-0812">Transmembrane</keyword>
<reference evidence="3 4" key="1">
    <citation type="submission" date="2009-12" db="EMBL/GenBank/DDBJ databases">
        <title>Genome Sequence of Prevotella timonensis CRIS 5C-B1.</title>
        <authorList>
            <person name="Durkin A.S."/>
            <person name="Madupu R."/>
            <person name="Torralba M."/>
            <person name="Methe B."/>
            <person name="Sutton G."/>
            <person name="Strausberg R.L."/>
            <person name="Nelson K.E."/>
        </authorList>
    </citation>
    <scope>NUCLEOTIDE SEQUENCE [LARGE SCALE GENOMIC DNA]</scope>
    <source>
        <strain evidence="3 4">CRIS 5C-B1</strain>
    </source>
</reference>
<dbReference type="GO" id="GO:0016788">
    <property type="term" value="F:hydrolase activity, acting on ester bonds"/>
    <property type="evidence" value="ECO:0007669"/>
    <property type="project" value="UniProtKB-ARBA"/>
</dbReference>
<gene>
    <name evidence="3" type="ORF">HMPREF9019_0510</name>
</gene>
<keyword evidence="2" id="KW-0472">Membrane</keyword>
<dbReference type="Proteomes" id="UP000004001">
    <property type="component" value="Unassembled WGS sequence"/>
</dbReference>
<dbReference type="InterPro" id="IPR011659">
    <property type="entry name" value="WD40"/>
</dbReference>
<sequence length="629" mass="72942">MVIAFLLPLLFVILGFTISKIRSLRLKVWAFNLAAIASILFHAEVIFTMVYADKDIPNLYELHGKYYFNKPYLDQQFNDPEFVTRYKTNCQGYRIDDLTSQDQKIEKCDWLFIGDSYTQGAQVEYNQLFSSLIYKDFPDKVIVNAGISGAGLYDELNYFKDKGKELLPKVVFLQIGAFNDFMNIKEHVSSLQDYIMEWSALYRYFEYNIANSDELPLGRWTEPFFPNKEDNIDNNIFFKQTSDYKESDKRAFKNCITEFKKEVEAVGGQLVLIFIPSKEQVSQELLKEVLDAYNIGKDEIDLTIPNKLCQSVANDLGMQLYDLTAEFCHSKTFPFFAHDEHMNVVGHQLIAERLVEEMSSISGKYEYQSEGNFHERYPTIHADGTMVYQSQTEHYYTINRLNINNGNREELWRGVSELVHPMISSDGRYLVFTEGEQESLNTDVVLYDFLKNNQIAINKKPTKGSIPCISKSATKIAFPCWTLDETIPQIAIYDIATEKQTQFKDGVECWRPLFSNDECYIYYIQKETHDSHFIIKQYDVTTGEKSIVLKQPFDIWDIAVSPSGKYIAYAGNKDANWDLFIYDTKHKHSRQITHTIGDEWDPAFGVSDDELWFAGVFGFNDGIYHVRLK</sequence>
<dbReference type="CDD" id="cd00229">
    <property type="entry name" value="SGNH_hydrolase"/>
    <property type="match status" value="1"/>
</dbReference>
<dbReference type="SUPFAM" id="SSF82171">
    <property type="entry name" value="DPP6 N-terminal domain-like"/>
    <property type="match status" value="1"/>
</dbReference>
<evidence type="ECO:0000256" key="2">
    <source>
        <dbReference type="SAM" id="Phobius"/>
    </source>
</evidence>
<dbReference type="EMBL" id="ADEF01000059">
    <property type="protein sequence ID" value="EFA96789.1"/>
    <property type="molecule type" value="Genomic_DNA"/>
</dbReference>
<organism evidence="3 4">
    <name type="scientific">Hoylesella timonensis CRIS 5C-B1</name>
    <dbReference type="NCBI Taxonomy" id="679189"/>
    <lineage>
        <taxon>Bacteria</taxon>
        <taxon>Pseudomonadati</taxon>
        <taxon>Bacteroidota</taxon>
        <taxon>Bacteroidia</taxon>
        <taxon>Bacteroidales</taxon>
        <taxon>Prevotellaceae</taxon>
        <taxon>Hoylesella</taxon>
    </lineage>
</organism>
<dbReference type="AlphaFoldDB" id="D1W1F3"/>
<feature type="transmembrane region" description="Helical" evidence="2">
    <location>
        <begin position="29"/>
        <end position="52"/>
    </location>
</feature>
<evidence type="ECO:0000313" key="3">
    <source>
        <dbReference type="EMBL" id="EFA96789.1"/>
    </source>
</evidence>
<dbReference type="SUPFAM" id="SSF52266">
    <property type="entry name" value="SGNH hydrolase"/>
    <property type="match status" value="1"/>
</dbReference>